<gene>
    <name evidence="1" type="ORF">HaLaN_06056</name>
</gene>
<protein>
    <submittedName>
        <fullName evidence="1">Uncharacterized protein</fullName>
    </submittedName>
</protein>
<organism evidence="1 2">
    <name type="scientific">Haematococcus lacustris</name>
    <name type="common">Green alga</name>
    <name type="synonym">Haematococcus pluvialis</name>
    <dbReference type="NCBI Taxonomy" id="44745"/>
    <lineage>
        <taxon>Eukaryota</taxon>
        <taxon>Viridiplantae</taxon>
        <taxon>Chlorophyta</taxon>
        <taxon>core chlorophytes</taxon>
        <taxon>Chlorophyceae</taxon>
        <taxon>CS clade</taxon>
        <taxon>Chlamydomonadales</taxon>
        <taxon>Haematococcaceae</taxon>
        <taxon>Haematococcus</taxon>
    </lineage>
</organism>
<sequence>MDIVQELELYLKKTQLDAVVRELMVDALSSRSEDPLQFLLRWILEKNAGLSSPKVAVASDASVHVAISHPDPSTQKVAEQKPDNVLSFLAVQAHNLHKSPPASLTGP</sequence>
<reference evidence="1 2" key="1">
    <citation type="submission" date="2020-02" db="EMBL/GenBank/DDBJ databases">
        <title>Draft genome sequence of Haematococcus lacustris strain NIES-144.</title>
        <authorList>
            <person name="Morimoto D."/>
            <person name="Nakagawa S."/>
            <person name="Yoshida T."/>
            <person name="Sawayama S."/>
        </authorList>
    </citation>
    <scope>NUCLEOTIDE SEQUENCE [LARGE SCALE GENOMIC DNA]</scope>
    <source>
        <strain evidence="1 2">NIES-144</strain>
    </source>
</reference>
<comment type="caution">
    <text evidence="1">The sequence shown here is derived from an EMBL/GenBank/DDBJ whole genome shotgun (WGS) entry which is preliminary data.</text>
</comment>
<dbReference type="EMBL" id="BLLF01000338">
    <property type="protein sequence ID" value="GFH10697.1"/>
    <property type="molecule type" value="Genomic_DNA"/>
</dbReference>
<evidence type="ECO:0000313" key="1">
    <source>
        <dbReference type="EMBL" id="GFH10697.1"/>
    </source>
</evidence>
<dbReference type="SUPFAM" id="SSF47391">
    <property type="entry name" value="Dimerization-anchoring domain of cAMP-dependent PK regulatory subunit"/>
    <property type="match status" value="1"/>
</dbReference>
<evidence type="ECO:0000313" key="2">
    <source>
        <dbReference type="Proteomes" id="UP000485058"/>
    </source>
</evidence>
<accession>A0A699YKE2</accession>
<dbReference type="Proteomes" id="UP000485058">
    <property type="component" value="Unassembled WGS sequence"/>
</dbReference>
<keyword evidence="2" id="KW-1185">Reference proteome</keyword>
<name>A0A699YKE2_HAELA</name>
<dbReference type="AlphaFoldDB" id="A0A699YKE2"/>
<proteinExistence type="predicted"/>